<evidence type="ECO:0000313" key="4">
    <source>
        <dbReference type="Proteomes" id="UP001597283"/>
    </source>
</evidence>
<proteinExistence type="predicted"/>
<keyword evidence="4" id="KW-1185">Reference proteome</keyword>
<protein>
    <submittedName>
        <fullName evidence="3">Alpha/beta hydrolase</fullName>
    </submittedName>
</protein>
<comment type="caution">
    <text evidence="3">The sequence shown here is derived from an EMBL/GenBank/DDBJ whole genome shotgun (WGS) entry which is preliminary data.</text>
</comment>
<name>A0ABW4NBQ3_9SPHN</name>
<dbReference type="EMBL" id="JBHUFC010000001">
    <property type="protein sequence ID" value="MFD1786155.1"/>
    <property type="molecule type" value="Genomic_DNA"/>
</dbReference>
<feature type="domain" description="BD-FAE-like" evidence="2">
    <location>
        <begin position="58"/>
        <end position="160"/>
    </location>
</feature>
<dbReference type="Proteomes" id="UP001597283">
    <property type="component" value="Unassembled WGS sequence"/>
</dbReference>
<dbReference type="PANTHER" id="PTHR48081">
    <property type="entry name" value="AB HYDROLASE SUPERFAMILY PROTEIN C4A8.06C"/>
    <property type="match status" value="1"/>
</dbReference>
<dbReference type="InterPro" id="IPR049492">
    <property type="entry name" value="BD-FAE-like_dom"/>
</dbReference>
<dbReference type="InterPro" id="IPR050300">
    <property type="entry name" value="GDXG_lipolytic_enzyme"/>
</dbReference>
<dbReference type="Pfam" id="PF20434">
    <property type="entry name" value="BD-FAE"/>
    <property type="match status" value="1"/>
</dbReference>
<evidence type="ECO:0000313" key="3">
    <source>
        <dbReference type="EMBL" id="MFD1786155.1"/>
    </source>
</evidence>
<sequence>MIQPPAERDAIAAMGTVLGPDVLARVQSLYRAEQDGFAATQPVAVADAAYGPHERQRLDLYTPAAPAAPVLLWVHGGGFVRGEKASDAHPYNAHVGRWAARNWLVGAVMNYRLLPDARWPSGGEDVAAAVDWLTANVAASGGDPARIVVAGTSAGAVHVATALQCRLLPSTVRGAVLLSGLYGAMAPEDRDVPYLGETSPLDPARIAAATGVPMLLACAEHDPARFQTETLALAGAVQAASGRLPRLSVVAGHNHFSLACHLGGNDTRLANDILDFVETMT</sequence>
<dbReference type="Gene3D" id="3.40.50.1820">
    <property type="entry name" value="alpha/beta hydrolase"/>
    <property type="match status" value="1"/>
</dbReference>
<evidence type="ECO:0000259" key="2">
    <source>
        <dbReference type="Pfam" id="PF20434"/>
    </source>
</evidence>
<gene>
    <name evidence="3" type="ORF">ACFSC3_01080</name>
</gene>
<dbReference type="RefSeq" id="WP_380937866.1">
    <property type="nucleotide sequence ID" value="NZ_JBHUFC010000001.1"/>
</dbReference>
<accession>A0ABW4NBQ3</accession>
<dbReference type="GO" id="GO:0016787">
    <property type="term" value="F:hydrolase activity"/>
    <property type="evidence" value="ECO:0007669"/>
    <property type="project" value="UniProtKB-KW"/>
</dbReference>
<organism evidence="3 4">
    <name type="scientific">Sphingomonas floccifaciens</name>
    <dbReference type="NCBI Taxonomy" id="1844115"/>
    <lineage>
        <taxon>Bacteria</taxon>
        <taxon>Pseudomonadati</taxon>
        <taxon>Pseudomonadota</taxon>
        <taxon>Alphaproteobacteria</taxon>
        <taxon>Sphingomonadales</taxon>
        <taxon>Sphingomonadaceae</taxon>
        <taxon>Sphingomonas</taxon>
    </lineage>
</organism>
<dbReference type="PANTHER" id="PTHR48081:SF33">
    <property type="entry name" value="KYNURENINE FORMAMIDASE"/>
    <property type="match status" value="1"/>
</dbReference>
<dbReference type="InterPro" id="IPR029058">
    <property type="entry name" value="AB_hydrolase_fold"/>
</dbReference>
<dbReference type="SUPFAM" id="SSF53474">
    <property type="entry name" value="alpha/beta-Hydrolases"/>
    <property type="match status" value="1"/>
</dbReference>
<reference evidence="4" key="1">
    <citation type="journal article" date="2019" name="Int. J. Syst. Evol. Microbiol.">
        <title>The Global Catalogue of Microorganisms (GCM) 10K type strain sequencing project: providing services to taxonomists for standard genome sequencing and annotation.</title>
        <authorList>
            <consortium name="The Broad Institute Genomics Platform"/>
            <consortium name="The Broad Institute Genome Sequencing Center for Infectious Disease"/>
            <person name="Wu L."/>
            <person name="Ma J."/>
        </authorList>
    </citation>
    <scope>NUCLEOTIDE SEQUENCE [LARGE SCALE GENOMIC DNA]</scope>
    <source>
        <strain evidence="4">Q85</strain>
    </source>
</reference>
<keyword evidence="1 3" id="KW-0378">Hydrolase</keyword>
<evidence type="ECO:0000256" key="1">
    <source>
        <dbReference type="ARBA" id="ARBA00022801"/>
    </source>
</evidence>